<keyword evidence="2" id="KW-0812">Transmembrane</keyword>
<name>A0ABQ1GHK3_9BACL</name>
<evidence type="ECO:0000256" key="1">
    <source>
        <dbReference type="SAM" id="MobiDB-lite"/>
    </source>
</evidence>
<keyword evidence="4" id="KW-1185">Reference proteome</keyword>
<organism evidence="3 4">
    <name type="scientific">Paenibacillus physcomitrellae</name>
    <dbReference type="NCBI Taxonomy" id="1619311"/>
    <lineage>
        <taxon>Bacteria</taxon>
        <taxon>Bacillati</taxon>
        <taxon>Bacillota</taxon>
        <taxon>Bacilli</taxon>
        <taxon>Bacillales</taxon>
        <taxon>Paenibacillaceae</taxon>
        <taxon>Paenibacillus</taxon>
    </lineage>
</organism>
<dbReference type="InterPro" id="IPR024596">
    <property type="entry name" value="RNApol_su_b/EpuA"/>
</dbReference>
<gene>
    <name evidence="3" type="ORF">GCM10010917_31580</name>
</gene>
<reference evidence="4" key="1">
    <citation type="journal article" date="2019" name="Int. J. Syst. Evol. Microbiol.">
        <title>The Global Catalogue of Microorganisms (GCM) 10K type strain sequencing project: providing services to taxonomists for standard genome sequencing and annotation.</title>
        <authorList>
            <consortium name="The Broad Institute Genomics Platform"/>
            <consortium name="The Broad Institute Genome Sequencing Center for Infectious Disease"/>
            <person name="Wu L."/>
            <person name="Ma J."/>
        </authorList>
    </citation>
    <scope>NUCLEOTIDE SEQUENCE [LARGE SCALE GENOMIC DNA]</scope>
    <source>
        <strain evidence="4">CGMCC 1.15044</strain>
    </source>
</reference>
<comment type="caution">
    <text evidence="3">The sequence shown here is derived from an EMBL/GenBank/DDBJ whole genome shotgun (WGS) entry which is preliminary data.</text>
</comment>
<evidence type="ECO:0000313" key="3">
    <source>
        <dbReference type="EMBL" id="GGA43954.1"/>
    </source>
</evidence>
<feature type="transmembrane region" description="Helical" evidence="2">
    <location>
        <begin position="57"/>
        <end position="82"/>
    </location>
</feature>
<feature type="compositionally biased region" description="Basic and acidic residues" evidence="1">
    <location>
        <begin position="26"/>
        <end position="45"/>
    </location>
</feature>
<dbReference type="Proteomes" id="UP000609323">
    <property type="component" value="Unassembled WGS sequence"/>
</dbReference>
<proteinExistence type="predicted"/>
<sequence>MNEYTGPEQQERTDGPRRSRMQNRSGEQEQRGESQADVKEVEAPKAGRRKRRWVWRLVWTLVILIILLAAGFGGVVVGYVFFGKQPWSDLLEWSTWRHVYDLVFSP</sequence>
<dbReference type="RefSeq" id="WP_229752725.1">
    <property type="nucleotide sequence ID" value="NZ_BMHF01000011.1"/>
</dbReference>
<feature type="region of interest" description="Disordered" evidence="1">
    <location>
        <begin position="1"/>
        <end position="48"/>
    </location>
</feature>
<dbReference type="EMBL" id="BMHF01000011">
    <property type="protein sequence ID" value="GGA43954.1"/>
    <property type="molecule type" value="Genomic_DNA"/>
</dbReference>
<protein>
    <recommendedName>
        <fullName evidence="5">DNA-directed RNA polymerase subunit beta</fullName>
    </recommendedName>
</protein>
<keyword evidence="2" id="KW-1133">Transmembrane helix</keyword>
<keyword evidence="2" id="KW-0472">Membrane</keyword>
<dbReference type="Pfam" id="PF11772">
    <property type="entry name" value="EpuA"/>
    <property type="match status" value="1"/>
</dbReference>
<evidence type="ECO:0000313" key="4">
    <source>
        <dbReference type="Proteomes" id="UP000609323"/>
    </source>
</evidence>
<accession>A0ABQ1GHK3</accession>
<evidence type="ECO:0000256" key="2">
    <source>
        <dbReference type="SAM" id="Phobius"/>
    </source>
</evidence>
<evidence type="ECO:0008006" key="5">
    <source>
        <dbReference type="Google" id="ProtNLM"/>
    </source>
</evidence>